<evidence type="ECO:0000256" key="3">
    <source>
        <dbReference type="ARBA" id="ARBA00023163"/>
    </source>
</evidence>
<dbReference type="OrthoDB" id="2600165at2"/>
<keyword evidence="3" id="KW-0804">Transcription</keyword>
<dbReference type="GO" id="GO:0003700">
    <property type="term" value="F:DNA-binding transcription factor activity"/>
    <property type="evidence" value="ECO:0007669"/>
    <property type="project" value="InterPro"/>
</dbReference>
<dbReference type="InterPro" id="IPR054015">
    <property type="entry name" value="ExsA-like_N"/>
</dbReference>
<reference evidence="5 6" key="1">
    <citation type="submission" date="2018-03" db="EMBL/GenBank/DDBJ databases">
        <title>Genomic Encyclopedia of Archaeal and Bacterial Type Strains, Phase II (KMG-II): from individual species to whole genera.</title>
        <authorList>
            <person name="Goeker M."/>
        </authorList>
    </citation>
    <scope>NUCLEOTIDE SEQUENCE [LARGE SCALE GENOMIC DNA]</scope>
    <source>
        <strain evidence="5 6">DSM 25027</strain>
    </source>
</reference>
<dbReference type="PANTHER" id="PTHR46796">
    <property type="entry name" value="HTH-TYPE TRANSCRIPTIONAL ACTIVATOR RHAS-RELATED"/>
    <property type="match status" value="1"/>
</dbReference>
<proteinExistence type="predicted"/>
<dbReference type="Gene3D" id="1.10.10.60">
    <property type="entry name" value="Homeodomain-like"/>
    <property type="match status" value="2"/>
</dbReference>
<dbReference type="Pfam" id="PF12833">
    <property type="entry name" value="HTH_18"/>
    <property type="match status" value="1"/>
</dbReference>
<evidence type="ECO:0000313" key="5">
    <source>
        <dbReference type="EMBL" id="PRX57384.1"/>
    </source>
</evidence>
<dbReference type="Pfam" id="PF22200">
    <property type="entry name" value="ExsA_N"/>
    <property type="match status" value="1"/>
</dbReference>
<evidence type="ECO:0000256" key="2">
    <source>
        <dbReference type="ARBA" id="ARBA00023125"/>
    </source>
</evidence>
<dbReference type="EMBL" id="PVYX01000001">
    <property type="protein sequence ID" value="PRX57384.1"/>
    <property type="molecule type" value="Genomic_DNA"/>
</dbReference>
<dbReference type="SMART" id="SM00342">
    <property type="entry name" value="HTH_ARAC"/>
    <property type="match status" value="1"/>
</dbReference>
<feature type="domain" description="HTH araC/xylS-type" evidence="4">
    <location>
        <begin position="181"/>
        <end position="279"/>
    </location>
</feature>
<dbReference type="InterPro" id="IPR018060">
    <property type="entry name" value="HTH_AraC"/>
</dbReference>
<sequence>MILEHKDIELFGKPIFSWVVLTTPNETDVPLPSEACVAYISEGNGQSLFVQEGVDATSGNVIVSVCGRTVGHMIAKQEPGKMSAIIAHFHKEQLQKIYKNSKPKLWNELEQPVTKFTVQQAATNLIVGFFEGIGNIFKNQEAVTEDILCLKVQELILLLLQSESSPEIQLIINSLFSDRIFTFKETVDAYLFTPLSIQSLAVLTNKSLSSFKREFKRVYRTTPGAYIIDKRLERVAQLLSSSDDSITNIGYDCGFSSLEHLSRSFKSKYGVPPSKFRLDLTVKQ</sequence>
<name>A0A2T0MIG9_9FLAO</name>
<keyword evidence="2 5" id="KW-0238">DNA-binding</keyword>
<organism evidence="5 6">
    <name type="scientific">Flagellimonas meridianipacifica</name>
    <dbReference type="NCBI Taxonomy" id="1080225"/>
    <lineage>
        <taxon>Bacteria</taxon>
        <taxon>Pseudomonadati</taxon>
        <taxon>Bacteroidota</taxon>
        <taxon>Flavobacteriia</taxon>
        <taxon>Flavobacteriales</taxon>
        <taxon>Flavobacteriaceae</taxon>
        <taxon>Flagellimonas</taxon>
    </lineage>
</organism>
<dbReference type="GO" id="GO:0043565">
    <property type="term" value="F:sequence-specific DNA binding"/>
    <property type="evidence" value="ECO:0007669"/>
    <property type="project" value="InterPro"/>
</dbReference>
<dbReference type="Proteomes" id="UP000237640">
    <property type="component" value="Unassembled WGS sequence"/>
</dbReference>
<dbReference type="RefSeq" id="WP_106144283.1">
    <property type="nucleotide sequence ID" value="NZ_PVYX01000001.1"/>
</dbReference>
<dbReference type="PROSITE" id="PS01124">
    <property type="entry name" value="HTH_ARAC_FAMILY_2"/>
    <property type="match status" value="1"/>
</dbReference>
<gene>
    <name evidence="5" type="ORF">CLV81_1388</name>
</gene>
<dbReference type="AlphaFoldDB" id="A0A2T0MIG9"/>
<accession>A0A2T0MIG9</accession>
<dbReference type="PROSITE" id="PS00041">
    <property type="entry name" value="HTH_ARAC_FAMILY_1"/>
    <property type="match status" value="1"/>
</dbReference>
<protein>
    <submittedName>
        <fullName evidence="5">AraC-like DNA-binding protein</fullName>
    </submittedName>
</protein>
<dbReference type="PANTHER" id="PTHR46796:SF13">
    <property type="entry name" value="HTH-TYPE TRANSCRIPTIONAL ACTIVATOR RHAS"/>
    <property type="match status" value="1"/>
</dbReference>
<dbReference type="InterPro" id="IPR050204">
    <property type="entry name" value="AraC_XylS_family_regulators"/>
</dbReference>
<dbReference type="InterPro" id="IPR018062">
    <property type="entry name" value="HTH_AraC-typ_CS"/>
</dbReference>
<dbReference type="SUPFAM" id="SSF46689">
    <property type="entry name" value="Homeodomain-like"/>
    <property type="match status" value="2"/>
</dbReference>
<keyword evidence="1" id="KW-0805">Transcription regulation</keyword>
<comment type="caution">
    <text evidence="5">The sequence shown here is derived from an EMBL/GenBank/DDBJ whole genome shotgun (WGS) entry which is preliminary data.</text>
</comment>
<evidence type="ECO:0000256" key="1">
    <source>
        <dbReference type="ARBA" id="ARBA00023015"/>
    </source>
</evidence>
<dbReference type="InterPro" id="IPR009057">
    <property type="entry name" value="Homeodomain-like_sf"/>
</dbReference>
<keyword evidence="6" id="KW-1185">Reference proteome</keyword>
<evidence type="ECO:0000259" key="4">
    <source>
        <dbReference type="PROSITE" id="PS01124"/>
    </source>
</evidence>
<evidence type="ECO:0000313" key="6">
    <source>
        <dbReference type="Proteomes" id="UP000237640"/>
    </source>
</evidence>